<protein>
    <submittedName>
        <fullName evidence="2">Uncharacterized protein</fullName>
    </submittedName>
</protein>
<proteinExistence type="predicted"/>
<reference evidence="2" key="1">
    <citation type="submission" date="2021-01" db="EMBL/GenBank/DDBJ databases">
        <authorList>
            <person name="Corre E."/>
            <person name="Pelletier E."/>
            <person name="Niang G."/>
            <person name="Scheremetjew M."/>
            <person name="Finn R."/>
            <person name="Kale V."/>
            <person name="Holt S."/>
            <person name="Cochrane G."/>
            <person name="Meng A."/>
            <person name="Brown T."/>
            <person name="Cohen L."/>
        </authorList>
    </citation>
    <scope>NUCLEOTIDE SEQUENCE</scope>
    <source>
        <strain evidence="2">SPMC142</strain>
    </source>
</reference>
<gene>
    <name evidence="2" type="ORF">SACU0126_LOCUS11155</name>
</gene>
<name>A0A7S3WAC3_9SPIT</name>
<evidence type="ECO:0000256" key="1">
    <source>
        <dbReference type="SAM" id="MobiDB-lite"/>
    </source>
</evidence>
<feature type="region of interest" description="Disordered" evidence="1">
    <location>
        <begin position="232"/>
        <end position="264"/>
    </location>
</feature>
<sequence>MHVAVVQDALAAPLFRAVQEAAEVYLSAEPPALPEHMSDTLCATHWVPLGDGYSPGHAIEKMTVLVFELIQQGLAPLSKEEASRLVGGEWWLQEQGQDDRPKEYHTDQDLRLVEACDGTKTSRSSHPMLSSVFYLSHMGGPTAVFSQRQSILSEADGHRSEGVAHSLDVLYVPPTSPDVTLCFPYENQLLFFRGDLLHGVMHPLKPPRGEQATDNAPRITLLVNFWEQRPSAAHAPHPPLPAYAPTPPHHDAHRPARSFKTGRSGALAKAVVPTAMEVVRMERRALFLDDAPAWNAQTVPPAVENALPTTRRQHPLLICYVPARMGA</sequence>
<organism evidence="2">
    <name type="scientific">Strombidinopsis acuminata</name>
    <dbReference type="NCBI Taxonomy" id="141414"/>
    <lineage>
        <taxon>Eukaryota</taxon>
        <taxon>Sar</taxon>
        <taxon>Alveolata</taxon>
        <taxon>Ciliophora</taxon>
        <taxon>Intramacronucleata</taxon>
        <taxon>Spirotrichea</taxon>
        <taxon>Choreotrichia</taxon>
        <taxon>Choreotrichida</taxon>
        <taxon>Strombidinopsidae</taxon>
        <taxon>Strombidinopsis</taxon>
    </lineage>
</organism>
<dbReference type="AlphaFoldDB" id="A0A7S3WAC3"/>
<evidence type="ECO:0000313" key="2">
    <source>
        <dbReference type="EMBL" id="CAE0546473.1"/>
    </source>
</evidence>
<dbReference type="EMBL" id="HBIQ01034388">
    <property type="protein sequence ID" value="CAE0546473.1"/>
    <property type="molecule type" value="Transcribed_RNA"/>
</dbReference>
<feature type="compositionally biased region" description="Pro residues" evidence="1">
    <location>
        <begin position="236"/>
        <end position="247"/>
    </location>
</feature>
<accession>A0A7S3WAC3</accession>